<reference evidence="2" key="1">
    <citation type="submission" date="2022-03" db="EMBL/GenBank/DDBJ databases">
        <authorList>
            <person name="Tunstrom K."/>
        </authorList>
    </citation>
    <scope>NUCLEOTIDE SEQUENCE</scope>
</reference>
<comment type="caution">
    <text evidence="2">The sequence shown here is derived from an EMBL/GenBank/DDBJ whole genome shotgun (WGS) entry which is preliminary data.</text>
</comment>
<proteinExistence type="predicted"/>
<keyword evidence="3" id="KW-1185">Reference proteome</keyword>
<evidence type="ECO:0000313" key="2">
    <source>
        <dbReference type="EMBL" id="CAH2101612.1"/>
    </source>
</evidence>
<keyword evidence="1" id="KW-0812">Transmembrane</keyword>
<evidence type="ECO:0000313" key="3">
    <source>
        <dbReference type="Proteomes" id="UP001153954"/>
    </source>
</evidence>
<protein>
    <recommendedName>
        <fullName evidence="4">HEPN domain-containing protein</fullName>
    </recommendedName>
</protein>
<name>A0AAU9UU80_EUPED</name>
<accession>A0AAU9UU80</accession>
<dbReference type="AlphaFoldDB" id="A0AAU9UU80"/>
<keyword evidence="1" id="KW-0472">Membrane</keyword>
<evidence type="ECO:0000256" key="1">
    <source>
        <dbReference type="SAM" id="Phobius"/>
    </source>
</evidence>
<evidence type="ECO:0008006" key="4">
    <source>
        <dbReference type="Google" id="ProtNLM"/>
    </source>
</evidence>
<dbReference type="EMBL" id="CAKOGL010000024">
    <property type="protein sequence ID" value="CAH2101612.1"/>
    <property type="molecule type" value="Genomic_DNA"/>
</dbReference>
<feature type="transmembrane region" description="Helical" evidence="1">
    <location>
        <begin position="48"/>
        <end position="68"/>
    </location>
</feature>
<keyword evidence="1" id="KW-1133">Transmembrane helix</keyword>
<gene>
    <name evidence="2" type="ORF">EEDITHA_LOCUS16346</name>
</gene>
<dbReference type="Proteomes" id="UP001153954">
    <property type="component" value="Unassembled WGS sequence"/>
</dbReference>
<organism evidence="2 3">
    <name type="scientific">Euphydryas editha</name>
    <name type="common">Edith's checkerspot</name>
    <dbReference type="NCBI Taxonomy" id="104508"/>
    <lineage>
        <taxon>Eukaryota</taxon>
        <taxon>Metazoa</taxon>
        <taxon>Ecdysozoa</taxon>
        <taxon>Arthropoda</taxon>
        <taxon>Hexapoda</taxon>
        <taxon>Insecta</taxon>
        <taxon>Pterygota</taxon>
        <taxon>Neoptera</taxon>
        <taxon>Endopterygota</taxon>
        <taxon>Lepidoptera</taxon>
        <taxon>Glossata</taxon>
        <taxon>Ditrysia</taxon>
        <taxon>Papilionoidea</taxon>
        <taxon>Nymphalidae</taxon>
        <taxon>Nymphalinae</taxon>
        <taxon>Euphydryas</taxon>
    </lineage>
</organism>
<sequence length="86" mass="10603">MDKPDFYYEIENIKKYEFFKQCYAAARKYLLKEKDEDIPKAKAHYRRIVIMDKLLKCIFYGCFFWWLINTDFFNNTLTKFGLLQMS</sequence>